<evidence type="ECO:0000313" key="3">
    <source>
        <dbReference type="EMBL" id="KKM86930.1"/>
    </source>
</evidence>
<reference evidence="3" key="1">
    <citation type="journal article" date="2015" name="Nature">
        <title>Complex archaea that bridge the gap between prokaryotes and eukaryotes.</title>
        <authorList>
            <person name="Spang A."/>
            <person name="Saw J.H."/>
            <person name="Jorgensen S.L."/>
            <person name="Zaremba-Niedzwiedzka K."/>
            <person name="Martijn J."/>
            <person name="Lind A.E."/>
            <person name="van Eijk R."/>
            <person name="Schleper C."/>
            <person name="Guy L."/>
            <person name="Ettema T.J."/>
        </authorList>
    </citation>
    <scope>NUCLEOTIDE SEQUENCE</scope>
</reference>
<name>A0A0F9NDX8_9ZZZZ</name>
<dbReference type="InterPro" id="IPR013491">
    <property type="entry name" value="Tape_meas_N"/>
</dbReference>
<proteinExistence type="predicted"/>
<keyword evidence="1" id="KW-1133">Transmembrane helix</keyword>
<feature type="transmembrane region" description="Helical" evidence="1">
    <location>
        <begin position="364"/>
        <end position="382"/>
    </location>
</feature>
<dbReference type="EMBL" id="LAZR01007179">
    <property type="protein sequence ID" value="KKM86930.1"/>
    <property type="molecule type" value="Genomic_DNA"/>
</dbReference>
<dbReference type="AlphaFoldDB" id="A0A0F9NDX8"/>
<comment type="caution">
    <text evidence="3">The sequence shown here is derived from an EMBL/GenBank/DDBJ whole genome shotgun (WGS) entry which is preliminary data.</text>
</comment>
<sequence>MTQEIGLRGRLDLSSFNSNVQSFMKSIRDMNKEVTNVAKESVAGAKSAGEAAGFLGVSWQRVKDIVTGLVVIDVFREISRGLKSLIADALDATAVFQALMITMTAILARDYAKEFGVPVSQAIELISDKAVELLSWIRQIAVTTPFSVESIGQALAYGQAFGFNVAQSKRLTLATGEFVAGMGLTDEHMRRIIYNFGQMLASGRVLGRELRDLANNFVPIRDITQLLADEAGIPFEEMKKAMSEANVSAEQFISAFVQMAEVDFAGSMVRMSRTIRGVQQNISDFIRTLFGLELLGPLMERVAGAAADALDAAFSPEVLRSFAILGETLLSAFDQIAGSISVLLPVIKNFFAAFGLGAPTVMNVASAILYISGIISHFVFILRDVIRNLTKFVSTLSEQLNTTFAQVVKNAASWGAGIVQA</sequence>
<feature type="domain" description="Tape measure protein N-terminal" evidence="2">
    <location>
        <begin position="128"/>
        <end position="285"/>
    </location>
</feature>
<evidence type="ECO:0000256" key="1">
    <source>
        <dbReference type="SAM" id="Phobius"/>
    </source>
</evidence>
<gene>
    <name evidence="3" type="ORF">LCGC14_1274090</name>
</gene>
<accession>A0A0F9NDX8</accession>
<keyword evidence="1" id="KW-0812">Transmembrane</keyword>
<dbReference type="Pfam" id="PF20155">
    <property type="entry name" value="TMP_3"/>
    <property type="match status" value="1"/>
</dbReference>
<organism evidence="3">
    <name type="scientific">marine sediment metagenome</name>
    <dbReference type="NCBI Taxonomy" id="412755"/>
    <lineage>
        <taxon>unclassified sequences</taxon>
        <taxon>metagenomes</taxon>
        <taxon>ecological metagenomes</taxon>
    </lineage>
</organism>
<dbReference type="NCBIfam" id="TIGR02675">
    <property type="entry name" value="tape_meas_nterm"/>
    <property type="match status" value="1"/>
</dbReference>
<keyword evidence="1" id="KW-0472">Membrane</keyword>
<protein>
    <recommendedName>
        <fullName evidence="2">Tape measure protein N-terminal domain-containing protein</fullName>
    </recommendedName>
</protein>
<evidence type="ECO:0000259" key="2">
    <source>
        <dbReference type="Pfam" id="PF20155"/>
    </source>
</evidence>